<evidence type="ECO:0000313" key="4">
    <source>
        <dbReference type="EMBL" id="WPH01150.1"/>
    </source>
</evidence>
<dbReference type="EMBL" id="CP138584">
    <property type="protein sequence ID" value="WPH01150.1"/>
    <property type="molecule type" value="Genomic_DNA"/>
</dbReference>
<evidence type="ECO:0000256" key="1">
    <source>
        <dbReference type="ARBA" id="ARBA00023242"/>
    </source>
</evidence>
<keyword evidence="5" id="KW-1185">Reference proteome</keyword>
<feature type="compositionally biased region" description="Basic residues" evidence="2">
    <location>
        <begin position="10"/>
        <end position="19"/>
    </location>
</feature>
<dbReference type="Gene3D" id="4.10.240.10">
    <property type="entry name" value="Zn(2)-C6 fungal-type DNA-binding domain"/>
    <property type="match status" value="1"/>
</dbReference>
<protein>
    <recommendedName>
        <fullName evidence="3">Zn(2)-C6 fungal-type domain-containing protein</fullName>
    </recommendedName>
</protein>
<dbReference type="SUPFAM" id="SSF57701">
    <property type="entry name" value="Zn2/Cys6 DNA-binding domain"/>
    <property type="match status" value="1"/>
</dbReference>
<dbReference type="InterPro" id="IPR053157">
    <property type="entry name" value="Sterol_Uptake_Regulator"/>
</dbReference>
<dbReference type="PANTHER" id="PTHR47784:SF9">
    <property type="entry name" value="ZN(II)2CYS6 TRANSCRIPTION FACTOR (EUROFUNG)"/>
    <property type="match status" value="1"/>
</dbReference>
<evidence type="ECO:0000256" key="2">
    <source>
        <dbReference type="SAM" id="MobiDB-lite"/>
    </source>
</evidence>
<dbReference type="InterPro" id="IPR036864">
    <property type="entry name" value="Zn2-C6_fun-type_DNA-bd_sf"/>
</dbReference>
<dbReference type="PANTHER" id="PTHR47784">
    <property type="entry name" value="STEROL UPTAKE CONTROL PROTEIN 2"/>
    <property type="match status" value="1"/>
</dbReference>
<feature type="domain" description="Zn(2)-C6 fungal-type" evidence="3">
    <location>
        <begin position="21"/>
        <end position="51"/>
    </location>
</feature>
<proteinExistence type="predicted"/>
<dbReference type="PROSITE" id="PS50048">
    <property type="entry name" value="ZN2_CY6_FUNGAL_2"/>
    <property type="match status" value="1"/>
</dbReference>
<dbReference type="InterPro" id="IPR001138">
    <property type="entry name" value="Zn2Cys6_DnaBD"/>
</dbReference>
<reference evidence="4 5" key="1">
    <citation type="submission" date="2023-11" db="EMBL/GenBank/DDBJ databases">
        <title>An acidophilic fungus is an integral part of prey digestion in a carnivorous sundew plant.</title>
        <authorList>
            <person name="Tsai I.J."/>
        </authorList>
    </citation>
    <scope>NUCLEOTIDE SEQUENCE [LARGE SCALE GENOMIC DNA]</scope>
    <source>
        <strain evidence="4">169a</strain>
    </source>
</reference>
<dbReference type="GO" id="GO:0001228">
    <property type="term" value="F:DNA-binding transcription activator activity, RNA polymerase II-specific"/>
    <property type="evidence" value="ECO:0007669"/>
    <property type="project" value="TreeGrafter"/>
</dbReference>
<feature type="region of interest" description="Disordered" evidence="2">
    <location>
        <begin position="1"/>
        <end position="22"/>
    </location>
</feature>
<dbReference type="PROSITE" id="PS00463">
    <property type="entry name" value="ZN2_CY6_FUNGAL_1"/>
    <property type="match status" value="1"/>
</dbReference>
<dbReference type="CDD" id="cd00067">
    <property type="entry name" value="GAL4"/>
    <property type="match status" value="1"/>
</dbReference>
<accession>A0AAQ3M4I2</accession>
<dbReference type="Pfam" id="PF00172">
    <property type="entry name" value="Zn_clus"/>
    <property type="match status" value="1"/>
</dbReference>
<sequence>MSTTGLEPNRKRKSHKKSRGGCNNCKLRRVKCDETKPECHKCDAYGVSCSYDGAASDELHMMAGESAFHAFPVPTPHKDPPTPPNDILFGMLNTSLPLHDTEERHVIGETDLELLRKFQQRTILTIGTASTVKIYQKHMFYLISSHGFLAHVVLALVLMHDPYLSSEPFASPSTKESFHIYQGTALFGNKLYGPVKHEEKDALWSAAAILGCITIASIEATCAEESWPYRAPDPTDLDWLRMSEGKKEVWRICDPLRPDSVWSEAIGYELNRHGDVPEVPQRPELDALHPFLIKIYDFDESAHANGDPYHTATSILTRVLGIPCNHSTILYFMSFIGHMDPAYIELLQQKDPRALLLLAWWWAKMCDYPVWWLHRRAKLECRAICLYLERDHSQEGEVIKLLQYAKVMCGLKMP</sequence>
<name>A0AAQ3M4I2_9PEZI</name>
<gene>
    <name evidence="4" type="ORF">R9X50_00398500</name>
</gene>
<dbReference type="Proteomes" id="UP001303373">
    <property type="component" value="Chromosome 5"/>
</dbReference>
<keyword evidence="1" id="KW-0539">Nucleus</keyword>
<dbReference type="GO" id="GO:0008270">
    <property type="term" value="F:zinc ion binding"/>
    <property type="evidence" value="ECO:0007669"/>
    <property type="project" value="InterPro"/>
</dbReference>
<evidence type="ECO:0000313" key="5">
    <source>
        <dbReference type="Proteomes" id="UP001303373"/>
    </source>
</evidence>
<dbReference type="SMART" id="SM00066">
    <property type="entry name" value="GAL4"/>
    <property type="match status" value="1"/>
</dbReference>
<dbReference type="AlphaFoldDB" id="A0AAQ3M4I2"/>
<organism evidence="4 5">
    <name type="scientific">Acrodontium crateriforme</name>
    <dbReference type="NCBI Taxonomy" id="150365"/>
    <lineage>
        <taxon>Eukaryota</taxon>
        <taxon>Fungi</taxon>
        <taxon>Dikarya</taxon>
        <taxon>Ascomycota</taxon>
        <taxon>Pezizomycotina</taxon>
        <taxon>Dothideomycetes</taxon>
        <taxon>Dothideomycetidae</taxon>
        <taxon>Mycosphaerellales</taxon>
        <taxon>Teratosphaeriaceae</taxon>
        <taxon>Acrodontium</taxon>
    </lineage>
</organism>
<evidence type="ECO:0000259" key="3">
    <source>
        <dbReference type="PROSITE" id="PS50048"/>
    </source>
</evidence>